<gene>
    <name evidence="1" type="ORF">SAMN05216244_1632</name>
</gene>
<organism evidence="1 2">
    <name type="scientific">Sediminibacillus halophilus</name>
    <dbReference type="NCBI Taxonomy" id="482461"/>
    <lineage>
        <taxon>Bacteria</taxon>
        <taxon>Bacillati</taxon>
        <taxon>Bacillota</taxon>
        <taxon>Bacilli</taxon>
        <taxon>Bacillales</taxon>
        <taxon>Bacillaceae</taxon>
        <taxon>Sediminibacillus</taxon>
    </lineage>
</organism>
<evidence type="ECO:0000313" key="2">
    <source>
        <dbReference type="Proteomes" id="UP000182347"/>
    </source>
</evidence>
<dbReference type="InterPro" id="IPR009910">
    <property type="entry name" value="DUF1450"/>
</dbReference>
<sequence length="92" mass="10271">MDHGLVRKEGRDDLFNPTIEFCINNIVSGSQKAKEELDKDPDLDVIEYGCTSFCGLCSQFLVAIVNGEPVTAVSPEELVDNVYQYLEENPML</sequence>
<name>A0A1G9QRM8_9BACI</name>
<dbReference type="AlphaFoldDB" id="A0A1G9QRM8"/>
<accession>A0A1G9QRM8</accession>
<dbReference type="Proteomes" id="UP000182347">
    <property type="component" value="Unassembled WGS sequence"/>
</dbReference>
<evidence type="ECO:0000313" key="1">
    <source>
        <dbReference type="EMBL" id="SDM13656.1"/>
    </source>
</evidence>
<proteinExistence type="predicted"/>
<dbReference type="EMBL" id="FNHF01000002">
    <property type="protein sequence ID" value="SDM13656.1"/>
    <property type="molecule type" value="Genomic_DNA"/>
</dbReference>
<protein>
    <submittedName>
        <fullName evidence="1">Uncharacterized protein YuzB, UPF0349 family</fullName>
    </submittedName>
</protein>
<dbReference type="Pfam" id="PF07293">
    <property type="entry name" value="DUF1450"/>
    <property type="match status" value="1"/>
</dbReference>
<dbReference type="NCBIfam" id="NF010190">
    <property type="entry name" value="PRK13669.1"/>
    <property type="match status" value="1"/>
</dbReference>
<keyword evidence="2" id="KW-1185">Reference proteome</keyword>
<dbReference type="STRING" id="482461.SAMN05216244_1632"/>
<reference evidence="2" key="1">
    <citation type="submission" date="2016-10" db="EMBL/GenBank/DDBJ databases">
        <authorList>
            <person name="Varghese N."/>
            <person name="Submissions S."/>
        </authorList>
    </citation>
    <scope>NUCLEOTIDE SEQUENCE [LARGE SCALE GENOMIC DNA]</scope>
    <source>
        <strain evidence="2">CGMCC 1.6199</strain>
    </source>
</reference>